<feature type="domain" description="BON" evidence="6">
    <location>
        <begin position="33"/>
        <end position="102"/>
    </location>
</feature>
<comment type="caution">
    <text evidence="8">The sequence shown here is derived from an EMBL/GenBank/DDBJ whole genome shotgun (WGS) entry which is preliminary data.</text>
</comment>
<dbReference type="SUPFAM" id="SSF103088">
    <property type="entry name" value="OmpA-like"/>
    <property type="match status" value="1"/>
</dbReference>
<dbReference type="Gene3D" id="3.30.1330.60">
    <property type="entry name" value="OmpA-like domain"/>
    <property type="match status" value="1"/>
</dbReference>
<dbReference type="PROSITE" id="PS50914">
    <property type="entry name" value="BON"/>
    <property type="match status" value="1"/>
</dbReference>
<sequence>MANPKPRRGLAVVTSIIALVAAGGLSYLAAEAATDFLGNRSEAEVSEALHLGGYDFANVEADGLIVRLSGTAPDEVQRFRAKSQAENVIGADRVVDNMQVATRASIGTPTFEVELLRNDQGISVVGLVPASLDRNAMVTTLQGVTTESKVSDLVETADYPEPEGWDAAFDFGLEAAQLAKRAKISIEPGKVSIRAITDSDAEKAALEAALHRAKPKNVTLQAEITAPRPVITPFTLRFVKDEHGARFDACSADSEAGLKRIVDVGVKAGIPGQPPCRLGLGAPTSHWSEAAVPAIEAVAAMGAGSVTISNTDIALYAPASVNADVFNEAVGRLDGALSPLFKLTTRHEKKAGEQDEPARFSAILDRSGVTLRGAVTDERMRNAVDSLARSRFSKVDNALSVDDSMPSGWTMRMIAAMEALAALESGVVHVTPDLIRLEGISGNQSASDLLAARLSQRLGAGAHYELSVRYDRRLDPLVKIPGGVECVDGLNAAMHESEIGFEPSKSVIAGDPQPTLERLATIMAECGDYRLEVGGHTDSQGSEDLNAELSRTRALAVLDAMKEHGIDITNMVAKGYGESRPIAGNDTEEGREANRRIEFTLLSDEPLTKEEVAPATNVSGVTDSVEATEARTAQATAAAATGALPVALGDDAPKADQPTASDAIDPDAPPVTVTDPVVLEKLIEALTVPALEAAFPDNSEGVMGPEGQSETDGAATTKE</sequence>
<accession>A0A6L6J6B1</accession>
<evidence type="ECO:0000259" key="6">
    <source>
        <dbReference type="PROSITE" id="PS50914"/>
    </source>
</evidence>
<dbReference type="PRINTS" id="PR01021">
    <property type="entry name" value="OMPADOMAIN"/>
</dbReference>
<dbReference type="InterPro" id="IPR006665">
    <property type="entry name" value="OmpA-like"/>
</dbReference>
<feature type="region of interest" description="Disordered" evidence="5">
    <location>
        <begin position="648"/>
        <end position="672"/>
    </location>
</feature>
<evidence type="ECO:0000256" key="4">
    <source>
        <dbReference type="PROSITE-ProRule" id="PRU00473"/>
    </source>
</evidence>
<feature type="region of interest" description="Disordered" evidence="5">
    <location>
        <begin position="614"/>
        <end position="633"/>
    </location>
</feature>
<dbReference type="Pfam" id="PF00691">
    <property type="entry name" value="OmpA"/>
    <property type="match status" value="1"/>
</dbReference>
<evidence type="ECO:0000256" key="2">
    <source>
        <dbReference type="ARBA" id="ARBA00023136"/>
    </source>
</evidence>
<evidence type="ECO:0000313" key="9">
    <source>
        <dbReference type="Proteomes" id="UP000478183"/>
    </source>
</evidence>
<dbReference type="EMBL" id="WMIE01000003">
    <property type="protein sequence ID" value="MTH77653.1"/>
    <property type="molecule type" value="Genomic_DNA"/>
</dbReference>
<feature type="region of interest" description="Disordered" evidence="5">
    <location>
        <begin position="694"/>
        <end position="719"/>
    </location>
</feature>
<dbReference type="InterPro" id="IPR036737">
    <property type="entry name" value="OmpA-like_sf"/>
</dbReference>
<evidence type="ECO:0000256" key="3">
    <source>
        <dbReference type="ARBA" id="ARBA00023237"/>
    </source>
</evidence>
<dbReference type="PANTHER" id="PTHR30329:SF21">
    <property type="entry name" value="LIPOPROTEIN YIAD-RELATED"/>
    <property type="match status" value="1"/>
</dbReference>
<evidence type="ECO:0000256" key="1">
    <source>
        <dbReference type="ARBA" id="ARBA00004442"/>
    </source>
</evidence>
<comment type="subcellular location">
    <subcellularLocation>
        <location evidence="1">Cell outer membrane</location>
    </subcellularLocation>
</comment>
<dbReference type="Gene3D" id="3.40.1520.20">
    <property type="match status" value="2"/>
</dbReference>
<dbReference type="CDD" id="cd07185">
    <property type="entry name" value="OmpA_C-like"/>
    <property type="match status" value="1"/>
</dbReference>
<keyword evidence="2 4" id="KW-0472">Membrane</keyword>
<dbReference type="RefSeq" id="WP_155095030.1">
    <property type="nucleotide sequence ID" value="NZ_WMIE01000003.1"/>
</dbReference>
<organism evidence="8 9">
    <name type="scientific">Paracoccus aestuariivivens</name>
    <dbReference type="NCBI Taxonomy" id="1820333"/>
    <lineage>
        <taxon>Bacteria</taxon>
        <taxon>Pseudomonadati</taxon>
        <taxon>Pseudomonadota</taxon>
        <taxon>Alphaproteobacteria</taxon>
        <taxon>Rhodobacterales</taxon>
        <taxon>Paracoccaceae</taxon>
        <taxon>Paracoccus</taxon>
    </lineage>
</organism>
<dbReference type="OrthoDB" id="5525824at2"/>
<dbReference type="InterPro" id="IPR006664">
    <property type="entry name" value="OMP_bac"/>
</dbReference>
<dbReference type="AlphaFoldDB" id="A0A6L6J6B1"/>
<keyword evidence="9" id="KW-1185">Reference proteome</keyword>
<reference evidence="8 9" key="1">
    <citation type="submission" date="2019-11" db="EMBL/GenBank/DDBJ databases">
        <authorList>
            <person name="Dong K."/>
        </authorList>
    </citation>
    <scope>NUCLEOTIDE SEQUENCE [LARGE SCALE GENOMIC DNA]</scope>
    <source>
        <strain evidence="8 9">NBRC 111993</strain>
    </source>
</reference>
<dbReference type="InterPro" id="IPR007055">
    <property type="entry name" value="BON_dom"/>
</dbReference>
<dbReference type="GO" id="GO:0009279">
    <property type="term" value="C:cell outer membrane"/>
    <property type="evidence" value="ECO:0007669"/>
    <property type="project" value="UniProtKB-SubCell"/>
</dbReference>
<dbReference type="PANTHER" id="PTHR30329">
    <property type="entry name" value="STATOR ELEMENT OF FLAGELLAR MOTOR COMPLEX"/>
    <property type="match status" value="1"/>
</dbReference>
<name>A0A6L6J6B1_9RHOB</name>
<dbReference type="Pfam" id="PF04972">
    <property type="entry name" value="BON"/>
    <property type="match status" value="1"/>
</dbReference>
<feature type="domain" description="OmpA-like" evidence="7">
    <location>
        <begin position="488"/>
        <end position="605"/>
    </location>
</feature>
<gene>
    <name evidence="8" type="ORF">GL286_07950</name>
</gene>
<dbReference type="Proteomes" id="UP000478183">
    <property type="component" value="Unassembled WGS sequence"/>
</dbReference>
<evidence type="ECO:0000259" key="7">
    <source>
        <dbReference type="PROSITE" id="PS51123"/>
    </source>
</evidence>
<protein>
    <submittedName>
        <fullName evidence="8">OmpA family protein</fullName>
    </submittedName>
</protein>
<proteinExistence type="predicted"/>
<evidence type="ECO:0000313" key="8">
    <source>
        <dbReference type="EMBL" id="MTH77653.1"/>
    </source>
</evidence>
<dbReference type="InterPro" id="IPR050330">
    <property type="entry name" value="Bact_OuterMem_StrucFunc"/>
</dbReference>
<keyword evidence="3" id="KW-0998">Cell outer membrane</keyword>
<evidence type="ECO:0000256" key="5">
    <source>
        <dbReference type="SAM" id="MobiDB-lite"/>
    </source>
</evidence>
<dbReference type="PROSITE" id="PS51123">
    <property type="entry name" value="OMPA_2"/>
    <property type="match status" value="1"/>
</dbReference>